<feature type="compositionally biased region" description="Pro residues" evidence="2">
    <location>
        <begin position="550"/>
        <end position="560"/>
    </location>
</feature>
<feature type="coiled-coil region" evidence="1">
    <location>
        <begin position="250"/>
        <end position="277"/>
    </location>
</feature>
<dbReference type="InterPro" id="IPR036034">
    <property type="entry name" value="PDZ_sf"/>
</dbReference>
<evidence type="ECO:0000256" key="2">
    <source>
        <dbReference type="SAM" id="MobiDB-lite"/>
    </source>
</evidence>
<dbReference type="SMART" id="SM00228">
    <property type="entry name" value="PDZ"/>
    <property type="match status" value="2"/>
</dbReference>
<proteinExistence type="predicted"/>
<dbReference type="Proteomes" id="UP000037460">
    <property type="component" value="Unassembled WGS sequence"/>
</dbReference>
<evidence type="ECO:0000259" key="3">
    <source>
        <dbReference type="PROSITE" id="PS50106"/>
    </source>
</evidence>
<dbReference type="Pfam" id="PF00595">
    <property type="entry name" value="PDZ"/>
    <property type="match status" value="1"/>
</dbReference>
<evidence type="ECO:0000313" key="4">
    <source>
        <dbReference type="EMBL" id="KOO24246.1"/>
    </source>
</evidence>
<reference evidence="5" key="1">
    <citation type="journal article" date="2015" name="PLoS Genet.">
        <title>Genome Sequence and Transcriptome Analyses of Chrysochromulina tobin: Metabolic Tools for Enhanced Algal Fitness in the Prominent Order Prymnesiales (Haptophyceae).</title>
        <authorList>
            <person name="Hovde B.T."/>
            <person name="Deodato C.R."/>
            <person name="Hunsperger H.M."/>
            <person name="Ryken S.A."/>
            <person name="Yost W."/>
            <person name="Jha R.K."/>
            <person name="Patterson J."/>
            <person name="Monnat R.J. Jr."/>
            <person name="Barlow S.B."/>
            <person name="Starkenburg S.R."/>
            <person name="Cattolico R.A."/>
        </authorList>
    </citation>
    <scope>NUCLEOTIDE SEQUENCE</scope>
    <source>
        <strain evidence="5">CCMP291</strain>
    </source>
</reference>
<dbReference type="PROSITE" id="PS50106">
    <property type="entry name" value="PDZ"/>
    <property type="match status" value="1"/>
</dbReference>
<comment type="caution">
    <text evidence="4">The sequence shown here is derived from an EMBL/GenBank/DDBJ whole genome shotgun (WGS) entry which is preliminary data.</text>
</comment>
<feature type="region of interest" description="Disordered" evidence="2">
    <location>
        <begin position="544"/>
        <end position="580"/>
    </location>
</feature>
<evidence type="ECO:0000313" key="5">
    <source>
        <dbReference type="Proteomes" id="UP000037460"/>
    </source>
</evidence>
<organism evidence="4 5">
    <name type="scientific">Chrysochromulina tobinii</name>
    <dbReference type="NCBI Taxonomy" id="1460289"/>
    <lineage>
        <taxon>Eukaryota</taxon>
        <taxon>Haptista</taxon>
        <taxon>Haptophyta</taxon>
        <taxon>Prymnesiophyceae</taxon>
        <taxon>Prymnesiales</taxon>
        <taxon>Chrysochromulinaceae</taxon>
        <taxon>Chrysochromulina</taxon>
    </lineage>
</organism>
<dbReference type="EMBL" id="JWZX01003112">
    <property type="protein sequence ID" value="KOO24246.1"/>
    <property type="molecule type" value="Genomic_DNA"/>
</dbReference>
<sequence>MPGMPGAAISNDAGLDGPLGGAGAGGFGAGARKPYGVNGGAGVNDGWSGASSYDVNRARYPAAAAMGKGKGADFGRGADYGYGKGFRKGGKGGPNFDGFVSAHHGAPDTMRMPATYRVTLHKPDASARLGITLINSDETHAPRGPTAPITAPVITALAPGCLAAASGRITINQLLVAVNGQRVHTHEEATALLRNAVGDVELDVTASGGGSGGLIPPVVGGAVVDDVLGAAAATSFGPTGAADGGKGGERGELREELRRVRAENERLRLEKEKLLAGDADEMSISISAAARAAAERAAAPATAKGGDEAGAPVPRLGKGEAFAKGKGGRLAEAPATALDAEGKVGAFLGKGKGGRGGKGVTGGAPATWQEWLKQADTLALTEARRRVEDGTLPPVDGAAAAVPGTAPSVGAVAGAKGFVRGAKGLGLHSAPTAVEAAAQNGAVPKGGPKSARYGASSEAPASSAVTSAAAEASVSTGKGAKGAGKGVGKGCIAAESGEILPGQLLVAVNGEAILGHDHGSQVLRAAVGVIRLTLSSAVYDISAETEPNTAPVPEPAPEPNTAPAEDTRGGGGHTITGRGFVTGGGFVTGRGFVTGG</sequence>
<keyword evidence="5" id="KW-1185">Reference proteome</keyword>
<dbReference type="AlphaFoldDB" id="A0A0M0JCC2"/>
<name>A0A0M0JCC2_9EUKA</name>
<dbReference type="SUPFAM" id="SSF50156">
    <property type="entry name" value="PDZ domain-like"/>
    <property type="match status" value="2"/>
</dbReference>
<feature type="domain" description="PDZ" evidence="3">
    <location>
        <begin position="117"/>
        <end position="208"/>
    </location>
</feature>
<feature type="compositionally biased region" description="Gly residues" evidence="2">
    <location>
        <begin position="569"/>
        <end position="580"/>
    </location>
</feature>
<gene>
    <name evidence="4" type="ORF">Ctob_001256</name>
</gene>
<dbReference type="InterPro" id="IPR001478">
    <property type="entry name" value="PDZ"/>
</dbReference>
<evidence type="ECO:0000256" key="1">
    <source>
        <dbReference type="SAM" id="Coils"/>
    </source>
</evidence>
<accession>A0A0M0JCC2</accession>
<protein>
    <recommendedName>
        <fullName evidence="3">PDZ domain-containing protein</fullName>
    </recommendedName>
</protein>
<keyword evidence="1" id="KW-0175">Coiled coil</keyword>
<dbReference type="Gene3D" id="2.30.42.10">
    <property type="match status" value="1"/>
</dbReference>
<dbReference type="CDD" id="cd00136">
    <property type="entry name" value="PDZ_canonical"/>
    <property type="match status" value="1"/>
</dbReference>
<feature type="region of interest" description="Disordered" evidence="2">
    <location>
        <begin position="439"/>
        <end position="459"/>
    </location>
</feature>